<comment type="caution">
    <text evidence="2">The sequence shown here is derived from an EMBL/GenBank/DDBJ whole genome shotgun (WGS) entry which is preliminary data.</text>
</comment>
<accession>A0A8J4A1W9</accession>
<sequence length="204" mass="20656">MGTGATNVLTVAALVVLGGCAGPPDAAPTPSPTGPTASVSGAADAFAALRRPWAHPPVAAGATCPVATEVQRPDPGLGPLLGTGPARPAGVGTGAVLHYESPTRGGTWTDRTWGGQKVLWAVDPATTGPVLVRGRQLDGQGGLAFEDPAQPELRLNTGSYEGQTGGWRDYPSFTRVKAPGCYAYQVDTGAGTWSIVFTARGPVV</sequence>
<evidence type="ECO:0000256" key="1">
    <source>
        <dbReference type="SAM" id="SignalP"/>
    </source>
</evidence>
<keyword evidence="1" id="KW-0732">Signal</keyword>
<keyword evidence="3" id="KW-1185">Reference proteome</keyword>
<organism evidence="2 3">
    <name type="scientific">Virgisporangium ochraceum</name>
    <dbReference type="NCBI Taxonomy" id="65505"/>
    <lineage>
        <taxon>Bacteria</taxon>
        <taxon>Bacillati</taxon>
        <taxon>Actinomycetota</taxon>
        <taxon>Actinomycetes</taxon>
        <taxon>Micromonosporales</taxon>
        <taxon>Micromonosporaceae</taxon>
        <taxon>Virgisporangium</taxon>
    </lineage>
</organism>
<proteinExistence type="predicted"/>
<gene>
    <name evidence="2" type="ORF">Voc01_075100</name>
</gene>
<dbReference type="AlphaFoldDB" id="A0A8J4A1W9"/>
<protein>
    <recommendedName>
        <fullName evidence="4">Lipoprotein</fullName>
    </recommendedName>
</protein>
<feature type="signal peptide" evidence="1">
    <location>
        <begin position="1"/>
        <end position="26"/>
    </location>
</feature>
<dbReference type="EMBL" id="BOPH01000102">
    <property type="protein sequence ID" value="GIJ72593.1"/>
    <property type="molecule type" value="Genomic_DNA"/>
</dbReference>
<evidence type="ECO:0008006" key="4">
    <source>
        <dbReference type="Google" id="ProtNLM"/>
    </source>
</evidence>
<name>A0A8J4A1W9_9ACTN</name>
<evidence type="ECO:0000313" key="2">
    <source>
        <dbReference type="EMBL" id="GIJ72593.1"/>
    </source>
</evidence>
<evidence type="ECO:0000313" key="3">
    <source>
        <dbReference type="Proteomes" id="UP000635606"/>
    </source>
</evidence>
<reference evidence="2" key="1">
    <citation type="submission" date="2021-01" db="EMBL/GenBank/DDBJ databases">
        <title>Whole genome shotgun sequence of Virgisporangium ochraceum NBRC 16418.</title>
        <authorList>
            <person name="Komaki H."/>
            <person name="Tamura T."/>
        </authorList>
    </citation>
    <scope>NUCLEOTIDE SEQUENCE</scope>
    <source>
        <strain evidence="2">NBRC 16418</strain>
    </source>
</reference>
<dbReference type="Proteomes" id="UP000635606">
    <property type="component" value="Unassembled WGS sequence"/>
</dbReference>
<feature type="chain" id="PRO_5035309005" description="Lipoprotein" evidence="1">
    <location>
        <begin position="27"/>
        <end position="204"/>
    </location>
</feature>